<keyword evidence="2" id="KW-1185">Reference proteome</keyword>
<name>A0A1H0U0E5_9BACI</name>
<dbReference type="EMBL" id="FNJU01000004">
    <property type="protein sequence ID" value="SDP59747.1"/>
    <property type="molecule type" value="Genomic_DNA"/>
</dbReference>
<dbReference type="AlphaFoldDB" id="A0A1H0U0E5"/>
<dbReference type="Proteomes" id="UP000199159">
    <property type="component" value="Unassembled WGS sequence"/>
</dbReference>
<accession>A0A1H0U0E5</accession>
<protein>
    <submittedName>
        <fullName evidence="1">Uncharacterized protein</fullName>
    </submittedName>
</protein>
<organism evidence="1 2">
    <name type="scientific">Litchfieldia salsa</name>
    <dbReference type="NCBI Taxonomy" id="930152"/>
    <lineage>
        <taxon>Bacteria</taxon>
        <taxon>Bacillati</taxon>
        <taxon>Bacillota</taxon>
        <taxon>Bacilli</taxon>
        <taxon>Bacillales</taxon>
        <taxon>Bacillaceae</taxon>
        <taxon>Litchfieldia</taxon>
    </lineage>
</organism>
<gene>
    <name evidence="1" type="ORF">SAMN05216565_10468</name>
</gene>
<dbReference type="RefSeq" id="WP_090853168.1">
    <property type="nucleotide sequence ID" value="NZ_FNJU01000004.1"/>
</dbReference>
<evidence type="ECO:0000313" key="1">
    <source>
        <dbReference type="EMBL" id="SDP59747.1"/>
    </source>
</evidence>
<reference evidence="2" key="1">
    <citation type="submission" date="2016-10" db="EMBL/GenBank/DDBJ databases">
        <authorList>
            <person name="Varghese N."/>
            <person name="Submissions S."/>
        </authorList>
    </citation>
    <scope>NUCLEOTIDE SEQUENCE [LARGE SCALE GENOMIC DNA]</scope>
    <source>
        <strain evidence="2">IBRC-M10078</strain>
    </source>
</reference>
<dbReference type="OrthoDB" id="2614272at2"/>
<proteinExistence type="predicted"/>
<dbReference type="STRING" id="930152.SAMN05216565_10468"/>
<sequence length="181" mass="20651">MEITEPKQLVISHTIQHERTEGSDPLDSRIKAIMTSFVILLVCIYTYLKFNPPLQSLGYSWDPKDSTLIVVKLHNEGFAEANLQGVSINNHQQPQTVQLGISRTNVNVGIYATQAEKDQFSFHELDDYPILPAKKIEIESPDSIKKYGLVVDTEFPIEKLTIKYTYMGLPLKKVIRIEMEE</sequence>
<evidence type="ECO:0000313" key="2">
    <source>
        <dbReference type="Proteomes" id="UP000199159"/>
    </source>
</evidence>